<dbReference type="PATRIC" id="fig|47853.6.peg.6405"/>
<protein>
    <submittedName>
        <fullName evidence="3">Membrane protein</fullName>
    </submittedName>
</protein>
<dbReference type="AlphaFoldDB" id="A0A0D0WT23"/>
<keyword evidence="1" id="KW-0472">Membrane</keyword>
<accession>A0A0D0WT23</accession>
<dbReference type="InterPro" id="IPR025508">
    <property type="entry name" value="DUF4395"/>
</dbReference>
<keyword evidence="1" id="KW-1133">Transmembrane helix</keyword>
<dbReference type="Proteomes" id="UP000032254">
    <property type="component" value="Unassembled WGS sequence"/>
</dbReference>
<evidence type="ECO:0000313" key="3">
    <source>
        <dbReference type="EMBL" id="KIR61829.1"/>
    </source>
</evidence>
<evidence type="ECO:0000256" key="1">
    <source>
        <dbReference type="SAM" id="Phobius"/>
    </source>
</evidence>
<gene>
    <name evidence="3" type="ORF">TK50_30565</name>
</gene>
<reference evidence="3 4" key="1">
    <citation type="submission" date="2015-01" db="EMBL/GenBank/DDBJ databases">
        <title>Sequencing and annotation of Micromonospora carbonacea strain JXNU-1 genome.</title>
        <authorList>
            <person name="Long Z."/>
            <person name="Huang Y."/>
            <person name="Jiang Y."/>
        </authorList>
    </citation>
    <scope>NUCLEOTIDE SEQUENCE [LARGE SCALE GENOMIC DNA]</scope>
    <source>
        <strain evidence="3 4">JXNU-1</strain>
    </source>
</reference>
<keyword evidence="1" id="KW-0812">Transmembrane</keyword>
<keyword evidence="4" id="KW-1185">Reference proteome</keyword>
<organism evidence="3 4">
    <name type="scientific">Micromonospora haikouensis</name>
    <dbReference type="NCBI Taxonomy" id="686309"/>
    <lineage>
        <taxon>Bacteria</taxon>
        <taxon>Bacillati</taxon>
        <taxon>Actinomycetota</taxon>
        <taxon>Actinomycetes</taxon>
        <taxon>Micromonosporales</taxon>
        <taxon>Micromonosporaceae</taxon>
        <taxon>Micromonospora</taxon>
    </lineage>
</organism>
<dbReference type="GeneID" id="301308350"/>
<feature type="transmembrane region" description="Helical" evidence="1">
    <location>
        <begin position="105"/>
        <end position="129"/>
    </location>
</feature>
<feature type="transmembrane region" description="Helical" evidence="1">
    <location>
        <begin position="12"/>
        <end position="40"/>
    </location>
</feature>
<evidence type="ECO:0000259" key="2">
    <source>
        <dbReference type="Pfam" id="PF14340"/>
    </source>
</evidence>
<feature type="transmembrane region" description="Helical" evidence="1">
    <location>
        <begin position="76"/>
        <end position="99"/>
    </location>
</feature>
<sequence length="146" mass="14854">MLLDPRGPRFAAAVTTVVLAAALIAGSLALVLTQAVVFAVTAASPRLGPYTLAYRALVAPRLDPPAEREPAAPVRFAQLVGLAFMLLAAVGHLAGLPALALTATAAALAAAFLNAAFDFCLGCEAYLALRRLTGRPVPARVPTGPA</sequence>
<evidence type="ECO:0000313" key="4">
    <source>
        <dbReference type="Proteomes" id="UP000032254"/>
    </source>
</evidence>
<name>A0A0D0WT23_9ACTN</name>
<dbReference type="RefSeq" id="WP_043968992.1">
    <property type="nucleotide sequence ID" value="NZ_JXSX01000003.1"/>
</dbReference>
<dbReference type="Pfam" id="PF14340">
    <property type="entry name" value="DUF4395"/>
    <property type="match status" value="1"/>
</dbReference>
<dbReference type="OrthoDB" id="345402at2"/>
<dbReference type="EMBL" id="JXSX01000003">
    <property type="protein sequence ID" value="KIR61829.1"/>
    <property type="molecule type" value="Genomic_DNA"/>
</dbReference>
<proteinExistence type="predicted"/>
<feature type="domain" description="DUF4395" evidence="2">
    <location>
        <begin position="4"/>
        <end position="131"/>
    </location>
</feature>
<comment type="caution">
    <text evidence="3">The sequence shown here is derived from an EMBL/GenBank/DDBJ whole genome shotgun (WGS) entry which is preliminary data.</text>
</comment>